<dbReference type="STRING" id="224013.ACX27_29340"/>
<accession>A0A0M5MJF3</accession>
<reference evidence="10" key="1">
    <citation type="submission" date="2015-07" db="EMBL/GenBank/DDBJ databases">
        <title>Genome Of Nitrogen-Fixing Cyanobacterium Nostoc piscinale CENA21 From Solimoes/Amazon River Floodplain Sediments And Comparative Genomics To Uncover Biosynthetic Natural Products Potential.</title>
        <authorList>
            <person name="Leao T.F."/>
            <person name="Leao P.N."/>
            <person name="Guimaraes P.I."/>
            <person name="de Melo A.G.C."/>
            <person name="Ramos R.T.J."/>
            <person name="Silva A."/>
            <person name="Fiore M.F."/>
            <person name="Schneider M.P.C."/>
        </authorList>
    </citation>
    <scope>NUCLEOTIDE SEQUENCE [LARGE SCALE GENOMIC DNA]</scope>
    <source>
        <strain evidence="10">CENA21</strain>
    </source>
</reference>
<dbReference type="KEGG" id="npz:ACX27_29340"/>
<comment type="similarity">
    <text evidence="7">Belongs to the PINc/VapC protein family.</text>
</comment>
<dbReference type="RefSeq" id="WP_062297745.1">
    <property type="nucleotide sequence ID" value="NZ_CP012036.1"/>
</dbReference>
<evidence type="ECO:0000313" key="10">
    <source>
        <dbReference type="Proteomes" id="UP000062645"/>
    </source>
</evidence>
<gene>
    <name evidence="9" type="ORF">ACX27_29340</name>
</gene>
<feature type="domain" description="PIN" evidence="8">
    <location>
        <begin position="2"/>
        <end position="130"/>
    </location>
</feature>
<dbReference type="AlphaFoldDB" id="A0A0M5MJF3"/>
<dbReference type="GO" id="GO:0016787">
    <property type="term" value="F:hydrolase activity"/>
    <property type="evidence" value="ECO:0007669"/>
    <property type="project" value="UniProtKB-KW"/>
</dbReference>
<keyword evidence="3" id="KW-0540">Nuclease</keyword>
<dbReference type="InterPro" id="IPR002716">
    <property type="entry name" value="PIN_dom"/>
</dbReference>
<dbReference type="CDD" id="cd09881">
    <property type="entry name" value="PIN_VapC4-5_FitB-like"/>
    <property type="match status" value="1"/>
</dbReference>
<protein>
    <submittedName>
        <fullName evidence="9">PilT protein domain protein</fullName>
    </submittedName>
</protein>
<dbReference type="PANTHER" id="PTHR33653">
    <property type="entry name" value="RIBONUCLEASE VAPC2"/>
    <property type="match status" value="1"/>
</dbReference>
<dbReference type="InterPro" id="IPR050556">
    <property type="entry name" value="Type_II_TA_system_RNase"/>
</dbReference>
<evidence type="ECO:0000256" key="3">
    <source>
        <dbReference type="ARBA" id="ARBA00022722"/>
    </source>
</evidence>
<dbReference type="GO" id="GO:0046872">
    <property type="term" value="F:metal ion binding"/>
    <property type="evidence" value="ECO:0007669"/>
    <property type="project" value="UniProtKB-KW"/>
</dbReference>
<proteinExistence type="inferred from homology"/>
<dbReference type="PANTHER" id="PTHR33653:SF1">
    <property type="entry name" value="RIBONUCLEASE VAPC2"/>
    <property type="match status" value="1"/>
</dbReference>
<keyword evidence="2" id="KW-1277">Toxin-antitoxin system</keyword>
<evidence type="ECO:0000313" key="9">
    <source>
        <dbReference type="EMBL" id="ALF56025.1"/>
    </source>
</evidence>
<evidence type="ECO:0000256" key="6">
    <source>
        <dbReference type="ARBA" id="ARBA00022842"/>
    </source>
</evidence>
<dbReference type="Gene3D" id="3.40.50.1010">
    <property type="entry name" value="5'-nuclease"/>
    <property type="match status" value="1"/>
</dbReference>
<dbReference type="Proteomes" id="UP000062645">
    <property type="component" value="Chromosome"/>
</dbReference>
<evidence type="ECO:0000256" key="7">
    <source>
        <dbReference type="ARBA" id="ARBA00038093"/>
    </source>
</evidence>
<evidence type="ECO:0000256" key="1">
    <source>
        <dbReference type="ARBA" id="ARBA00001946"/>
    </source>
</evidence>
<evidence type="ECO:0000256" key="5">
    <source>
        <dbReference type="ARBA" id="ARBA00022801"/>
    </source>
</evidence>
<dbReference type="PATRIC" id="fig|224013.5.peg.7016"/>
<keyword evidence="4" id="KW-0479">Metal-binding</keyword>
<name>A0A0M5MJF3_9NOSO</name>
<evidence type="ECO:0000259" key="8">
    <source>
        <dbReference type="Pfam" id="PF01850"/>
    </source>
</evidence>
<dbReference type="GO" id="GO:0004518">
    <property type="term" value="F:nuclease activity"/>
    <property type="evidence" value="ECO:0007669"/>
    <property type="project" value="UniProtKB-KW"/>
</dbReference>
<evidence type="ECO:0000256" key="4">
    <source>
        <dbReference type="ARBA" id="ARBA00022723"/>
    </source>
</evidence>
<dbReference type="OrthoDB" id="9796690at2"/>
<reference evidence="9 10" key="2">
    <citation type="journal article" date="2016" name="Genome Announc.">
        <title>Draft Genome Sequence of the N2-Fixing Cyanobacterium Nostoc piscinale CENA21, Isolated from the Brazilian Amazon Floodplain.</title>
        <authorList>
            <person name="Leao T."/>
            <person name="Guimaraes P.I."/>
            <person name="de Melo A.G."/>
            <person name="Ramos R.T."/>
            <person name="Leao P.N."/>
            <person name="Silva A."/>
            <person name="Fiore M.F."/>
            <person name="Schneider M.P."/>
        </authorList>
    </citation>
    <scope>NUCLEOTIDE SEQUENCE [LARGE SCALE GENOMIC DNA]</scope>
    <source>
        <strain evidence="9 10">CENA21</strain>
    </source>
</reference>
<keyword evidence="5" id="KW-0378">Hydrolase</keyword>
<evidence type="ECO:0000256" key="2">
    <source>
        <dbReference type="ARBA" id="ARBA00022649"/>
    </source>
</evidence>
<organism evidence="9 10">
    <name type="scientific">Nostoc piscinale CENA21</name>
    <dbReference type="NCBI Taxonomy" id="224013"/>
    <lineage>
        <taxon>Bacteria</taxon>
        <taxon>Bacillati</taxon>
        <taxon>Cyanobacteriota</taxon>
        <taxon>Cyanophyceae</taxon>
        <taxon>Nostocales</taxon>
        <taxon>Nostocaceae</taxon>
        <taxon>Nostoc</taxon>
    </lineage>
</organism>
<keyword evidence="6" id="KW-0460">Magnesium</keyword>
<dbReference type="Pfam" id="PF01850">
    <property type="entry name" value="PIN"/>
    <property type="match status" value="1"/>
</dbReference>
<dbReference type="SUPFAM" id="SSF88723">
    <property type="entry name" value="PIN domain-like"/>
    <property type="match status" value="1"/>
</dbReference>
<dbReference type="InterPro" id="IPR029060">
    <property type="entry name" value="PIN-like_dom_sf"/>
</dbReference>
<keyword evidence="10" id="KW-1185">Reference proteome</keyword>
<comment type="cofactor">
    <cofactor evidence="1">
        <name>Mg(2+)</name>
        <dbReference type="ChEBI" id="CHEBI:18420"/>
    </cofactor>
</comment>
<sequence>MYLLDTDTLTYLYAGNANVVERLRSLNDPEVGITIITKAEVLRGRIEYLLKANSGVDLLKAQSLLFRTEELLSQILVVPVSQAASEQFEHLRIIPKFRKIGRADLLIASIVLSNQATLVTRNLRHFRQIPGVQVVNWVD</sequence>
<dbReference type="EMBL" id="CP012036">
    <property type="protein sequence ID" value="ALF56025.1"/>
    <property type="molecule type" value="Genomic_DNA"/>
</dbReference>